<keyword evidence="5" id="KW-1185">Reference proteome</keyword>
<dbReference type="SUPFAM" id="SSF53474">
    <property type="entry name" value="alpha/beta-Hydrolases"/>
    <property type="match status" value="1"/>
</dbReference>
<accession>A0ABM7UN41</accession>
<dbReference type="InterPro" id="IPR029058">
    <property type="entry name" value="AB_hydrolase_fold"/>
</dbReference>
<gene>
    <name evidence="4" type="ORF">LPTSP3_g34470</name>
</gene>
<evidence type="ECO:0000313" key="4">
    <source>
        <dbReference type="EMBL" id="BDA80517.1"/>
    </source>
</evidence>
<dbReference type="RefSeq" id="WP_109021549.1">
    <property type="nucleotide sequence ID" value="NZ_AP025028.1"/>
</dbReference>
<organism evidence="4 5">
    <name type="scientific">Leptospira kobayashii</name>
    <dbReference type="NCBI Taxonomy" id="1917830"/>
    <lineage>
        <taxon>Bacteria</taxon>
        <taxon>Pseudomonadati</taxon>
        <taxon>Spirochaetota</taxon>
        <taxon>Spirochaetia</taxon>
        <taxon>Leptospirales</taxon>
        <taxon>Leptospiraceae</taxon>
        <taxon>Leptospira</taxon>
    </lineage>
</organism>
<evidence type="ECO:0000256" key="2">
    <source>
        <dbReference type="ARBA" id="ARBA00023098"/>
    </source>
</evidence>
<dbReference type="GO" id="GO:0016787">
    <property type="term" value="F:hydrolase activity"/>
    <property type="evidence" value="ECO:0007669"/>
    <property type="project" value="UniProtKB-KW"/>
</dbReference>
<dbReference type="Gene3D" id="3.40.50.1820">
    <property type="entry name" value="alpha/beta hydrolase"/>
    <property type="match status" value="1"/>
</dbReference>
<protein>
    <submittedName>
        <fullName evidence="4">Hydrolase</fullName>
    </submittedName>
</protein>
<reference evidence="4 5" key="1">
    <citation type="submission" date="2021-08" db="EMBL/GenBank/DDBJ databases">
        <title>Complete genome sequence of Leptospira kobayashii strain E30.</title>
        <authorList>
            <person name="Nakao R."/>
            <person name="Nakamura S."/>
            <person name="Masuzawa T."/>
            <person name="Koizumi N."/>
        </authorList>
    </citation>
    <scope>NUCLEOTIDE SEQUENCE [LARGE SCALE GENOMIC DNA]</scope>
    <source>
        <strain evidence="4 5">E30</strain>
    </source>
</reference>
<keyword evidence="4" id="KW-0378">Hydrolase</keyword>
<dbReference type="EMBL" id="AP025028">
    <property type="protein sequence ID" value="BDA80517.1"/>
    <property type="molecule type" value="Genomic_DNA"/>
</dbReference>
<sequence>MAIEETPYWDDRLIKNSARGSSKSLMVNPEKIYIFPVPKPTFQFIENIWQSFTNKMVSLIHFDDEPVFSFSIFEVIDNDQMKIVSTATHFKLKEIAERRRIPGFDEYIKKSRPIPLSDPRNESARFVQKAIIDFNKGLRPEIHIINLKEAEIHPEKKVLLSDTMNYAVGLTLFVNENPIGILWGITKDPLREDEIRPLMLQLYSLFDVIGFVTAKEMETGSDPYIAQKNIEKADTVSNSRNLFYTTTKDQKEPVTSIIFKSHQYNMEYRMDASFIIPTTEGYAVSLKSLIPEKLNSTGKNLLLIPGFFCRRSVLDKLAKELALKYGYRVFLMDMRGRSRQTMPKHGKKEGWTVDNYIQDDFPEVLRWIRWHYPSERTVVVGHSMGGMIPRFYASSYDIIKELKEEFNLPRPEEHLAGVVSITSPNYISLKSNFIGLDTIKKGFGLMPHQMISDMILSMASFSMQATIQTIDLKKFFKFLLNLHSSLRTFSYDLGTKVLTIKDFVGYKEITPPEWYFLMEDVFCEESVSVIMQFFQSQISNHRSFLSQDGKINYTENFIKNFNLPIYSVVGTVDQIVPEDSLADLVKLPSENKVITKYDQGHLGIIFHPETVRKMTEGINDWITKLP</sequence>
<keyword evidence="2" id="KW-0443">Lipid metabolism</keyword>
<keyword evidence="1" id="KW-0442">Lipid degradation</keyword>
<dbReference type="PANTHER" id="PTHR11005">
    <property type="entry name" value="LYSOSOMAL ACID LIPASE-RELATED"/>
    <property type="match status" value="1"/>
</dbReference>
<name>A0ABM7UN41_9LEPT</name>
<dbReference type="InterPro" id="IPR000073">
    <property type="entry name" value="AB_hydrolase_1"/>
</dbReference>
<evidence type="ECO:0000313" key="5">
    <source>
        <dbReference type="Proteomes" id="UP000245263"/>
    </source>
</evidence>
<proteinExistence type="predicted"/>
<evidence type="ECO:0000259" key="3">
    <source>
        <dbReference type="Pfam" id="PF00561"/>
    </source>
</evidence>
<dbReference type="Proteomes" id="UP000245263">
    <property type="component" value="Chromosome 1"/>
</dbReference>
<evidence type="ECO:0000256" key="1">
    <source>
        <dbReference type="ARBA" id="ARBA00022963"/>
    </source>
</evidence>
<dbReference type="Pfam" id="PF00561">
    <property type="entry name" value="Abhydrolase_1"/>
    <property type="match status" value="1"/>
</dbReference>
<feature type="domain" description="AB hydrolase-1" evidence="3">
    <location>
        <begin position="301"/>
        <end position="420"/>
    </location>
</feature>